<dbReference type="AlphaFoldDB" id="A0A5M8P0B3"/>
<dbReference type="Proteomes" id="UP000324575">
    <property type="component" value="Unassembled WGS sequence"/>
</dbReference>
<dbReference type="Gene3D" id="3.20.20.80">
    <property type="entry name" value="Glycosidases"/>
    <property type="match status" value="1"/>
</dbReference>
<dbReference type="Gene3D" id="2.60.40.10">
    <property type="entry name" value="Immunoglobulins"/>
    <property type="match status" value="1"/>
</dbReference>
<keyword evidence="1" id="KW-0732">Signal</keyword>
<dbReference type="InterPro" id="IPR017853">
    <property type="entry name" value="GH"/>
</dbReference>
<sequence>MKIQNQLKFFLLSTTLFGCIAMAQAETVTNVTSNRTLSGSDELHITDASNPISNGAVINITSTDAYLFFDKMKPSLVLSNYKNSIQINGAAIDPTASNPNCRLVVYREGAAVIPHSSTYQPLETFTEANFAGNSQKYTVDQYYSTAHISDIPSARRSALSYDNAIRSFKLKRGYMATFANEPSGLGYSRCFIADKEDLIITQIPPELDQKVSFIRVFPWEWVSKKGWCGGKWDSQVTGWKWGCEQSDHTNSTWFYDWGASLDANSGKTVSTLINQEFVPEKWGAGGGTGVFYSNKRWSHLVGQNEPDHTEQSNVSVTTAIAEWPTLMKTGARLGSPATTDFSWLYSFMDVCKLKNYRVDYVVIHCYWSKTPQQWYNDLKAVHTRTGRPIWIKEWNNGANWTTEGGWTKDADGNRIYNDANADKQYTELKAILNVLDTASFVERYSIYNWVEDARAIILDSKLTKAGEYYASTTPDFAFNQDKEVVPVWTTIPPKATFTFTPANGKVNLSWTDTNLELLSKFSIQKKVAGTTTWTEIAEVDASTTEYLITTLASGATPDNAAYRVQAVGTNTTVGNSNVVGYAIDQMSPRAGLRYRIKNVQTGYYLTTTAAGATTISSKVTEGANQIYDLYADASDNEHFNIGINGKYLSLSTENKWTVTLGTSRAASEAENILTTNEDGYTTIQVLYYAGQNKYLAPQAYSLGSTCYYDTNGGTTSNAPQYWAFEEEGSIDPGTNLNPATGKKYRIKNVWTNSYLTINTASSSNPITINTSVADGTNQIFDLLPDESNPDNYNIGINGQYVVQSSGHAWDAVLDGSRTDSKAEFILDSNTGGQTTIQALANAGQDAYLAPQANSIGTICYVDTKAASNLREWWVFEPTEPITAIPQVENEVHISTLSNGSLHISTGTRAKVAVLDISGRTLASYPSNGNLTIDLNYTNGLYIIRIDTDGKISSHKVILRK</sequence>
<dbReference type="InterPro" id="IPR026444">
    <property type="entry name" value="Secre_tail"/>
</dbReference>
<name>A0A5M8P0B3_9BACT</name>
<dbReference type="InterPro" id="IPR035992">
    <property type="entry name" value="Ricin_B-like_lectins"/>
</dbReference>
<dbReference type="InterPro" id="IPR013783">
    <property type="entry name" value="Ig-like_fold"/>
</dbReference>
<dbReference type="PROSITE" id="PS51257">
    <property type="entry name" value="PROKAR_LIPOPROTEIN"/>
    <property type="match status" value="1"/>
</dbReference>
<accession>A0A5M8P0B3</accession>
<comment type="caution">
    <text evidence="3">The sequence shown here is derived from an EMBL/GenBank/DDBJ whole genome shotgun (WGS) entry which is preliminary data.</text>
</comment>
<protein>
    <recommendedName>
        <fullName evidence="2">Asl1-like glycosyl hydrolase catalytic domain-containing protein</fullName>
    </recommendedName>
</protein>
<feature type="signal peptide" evidence="1">
    <location>
        <begin position="1"/>
        <end position="25"/>
    </location>
</feature>
<reference evidence="3 4" key="1">
    <citation type="submission" date="2019-03" db="EMBL/GenBank/DDBJ databases">
        <title>Single cell metagenomics reveals metabolic interactions within the superorganism composed of flagellate Streblomastix strix and complex community of Bacteroidetes bacteria on its surface.</title>
        <authorList>
            <person name="Treitli S.C."/>
            <person name="Kolisko M."/>
            <person name="Husnik F."/>
            <person name="Keeling P."/>
            <person name="Hampl V."/>
        </authorList>
    </citation>
    <scope>NUCLEOTIDE SEQUENCE [LARGE SCALE GENOMIC DNA]</scope>
    <source>
        <strain evidence="3">St1</strain>
    </source>
</reference>
<organism evidence="3 4">
    <name type="scientific">Candidatus Ordinivivax streblomastigis</name>
    <dbReference type="NCBI Taxonomy" id="2540710"/>
    <lineage>
        <taxon>Bacteria</taxon>
        <taxon>Pseudomonadati</taxon>
        <taxon>Bacteroidota</taxon>
        <taxon>Bacteroidia</taxon>
        <taxon>Bacteroidales</taxon>
        <taxon>Candidatus Ordinivivax</taxon>
    </lineage>
</organism>
<dbReference type="EMBL" id="SNRX01000013">
    <property type="protein sequence ID" value="KAA6301822.1"/>
    <property type="molecule type" value="Genomic_DNA"/>
</dbReference>
<evidence type="ECO:0000259" key="2">
    <source>
        <dbReference type="Pfam" id="PF11790"/>
    </source>
</evidence>
<proteinExistence type="predicted"/>
<evidence type="ECO:0000313" key="4">
    <source>
        <dbReference type="Proteomes" id="UP000324575"/>
    </source>
</evidence>
<evidence type="ECO:0000256" key="1">
    <source>
        <dbReference type="SAM" id="SignalP"/>
    </source>
</evidence>
<feature type="chain" id="PRO_5024388727" description="Asl1-like glycosyl hydrolase catalytic domain-containing protein" evidence="1">
    <location>
        <begin position="26"/>
        <end position="960"/>
    </location>
</feature>
<dbReference type="SUPFAM" id="SSF51445">
    <property type="entry name" value="(Trans)glycosidases"/>
    <property type="match status" value="1"/>
</dbReference>
<dbReference type="NCBIfam" id="TIGR04183">
    <property type="entry name" value="Por_Secre_tail"/>
    <property type="match status" value="1"/>
</dbReference>
<evidence type="ECO:0000313" key="3">
    <source>
        <dbReference type="EMBL" id="KAA6301822.1"/>
    </source>
</evidence>
<feature type="domain" description="Asl1-like glycosyl hydrolase catalytic" evidence="2">
    <location>
        <begin position="245"/>
        <end position="469"/>
    </location>
</feature>
<dbReference type="SUPFAM" id="SSF50370">
    <property type="entry name" value="Ricin B-like lectins"/>
    <property type="match status" value="1"/>
</dbReference>
<dbReference type="Pfam" id="PF11790">
    <property type="entry name" value="Glyco_hydro_cc"/>
    <property type="match status" value="1"/>
</dbReference>
<gene>
    <name evidence="3" type="ORF">EZS26_001985</name>
</gene>
<dbReference type="InterPro" id="IPR024655">
    <property type="entry name" value="Asl1_glyco_hydro_catalytic"/>
</dbReference>